<organism>
    <name type="scientific">Pediculus humanus subsp. corporis</name>
    <name type="common">Body louse</name>
    <dbReference type="NCBI Taxonomy" id="121224"/>
    <lineage>
        <taxon>Eukaryota</taxon>
        <taxon>Metazoa</taxon>
        <taxon>Ecdysozoa</taxon>
        <taxon>Arthropoda</taxon>
        <taxon>Hexapoda</taxon>
        <taxon>Insecta</taxon>
        <taxon>Pterygota</taxon>
        <taxon>Neoptera</taxon>
        <taxon>Paraneoptera</taxon>
        <taxon>Psocodea</taxon>
        <taxon>Troctomorpha</taxon>
        <taxon>Phthiraptera</taxon>
        <taxon>Anoplura</taxon>
        <taxon>Pediculidae</taxon>
        <taxon>Pediculus</taxon>
    </lineage>
</organism>
<dbReference type="Pfam" id="PF24437">
    <property type="entry name" value="INTS7_HB"/>
    <property type="match status" value="1"/>
</dbReference>
<keyword evidence="5" id="KW-0963">Cytoplasm</keyword>
<dbReference type="GO" id="GO:0034472">
    <property type="term" value="P:snRNA 3'-end processing"/>
    <property type="evidence" value="ECO:0007669"/>
    <property type="project" value="TreeGrafter"/>
</dbReference>
<evidence type="ECO:0000313" key="11">
    <source>
        <dbReference type="EMBL" id="EEB14986.1"/>
    </source>
</evidence>
<dbReference type="CTD" id="8231810"/>
<dbReference type="InterPro" id="IPR033060">
    <property type="entry name" value="INTS7"/>
</dbReference>
<keyword evidence="13" id="KW-1185">Reference proteome</keyword>
<dbReference type="OMA" id="GITWCTG"/>
<dbReference type="KEGG" id="phu:Phum_PHUM338320"/>
<reference evidence="11" key="1">
    <citation type="submission" date="2007-04" db="EMBL/GenBank/DDBJ databases">
        <title>Annotation of Pediculus humanus corporis strain USDA.</title>
        <authorList>
            <person name="Kirkness E."/>
            <person name="Hannick L."/>
            <person name="Hass B."/>
            <person name="Bruggner R."/>
            <person name="Lawson D."/>
            <person name="Bidwell S."/>
            <person name="Joardar V."/>
            <person name="Caler E."/>
            <person name="Walenz B."/>
            <person name="Inman J."/>
            <person name="Schobel S."/>
            <person name="Galinsky K."/>
            <person name="Amedeo P."/>
            <person name="Strausberg R."/>
        </authorList>
    </citation>
    <scope>NUCLEOTIDE SEQUENCE</scope>
    <source>
        <strain evidence="11">USDA</strain>
    </source>
</reference>
<dbReference type="EMBL" id="DS235341">
    <property type="protein sequence ID" value="EEB14986.1"/>
    <property type="molecule type" value="Genomic_DNA"/>
</dbReference>
<evidence type="ECO:0000256" key="2">
    <source>
        <dbReference type="ARBA" id="ARBA00004496"/>
    </source>
</evidence>
<evidence type="ECO:0000256" key="7">
    <source>
        <dbReference type="SAM" id="MobiDB-lite"/>
    </source>
</evidence>
<dbReference type="AlphaFoldDB" id="E0VNN0"/>
<dbReference type="Proteomes" id="UP000009046">
    <property type="component" value="Unassembled WGS sequence"/>
</dbReference>
<dbReference type="EMBL" id="AAZO01003935">
    <property type="status" value="NOT_ANNOTATED_CDS"/>
    <property type="molecule type" value="Genomic_DNA"/>
</dbReference>
<evidence type="ECO:0000259" key="10">
    <source>
        <dbReference type="Pfam" id="PF24437"/>
    </source>
</evidence>
<reference evidence="11" key="2">
    <citation type="submission" date="2007-04" db="EMBL/GenBank/DDBJ databases">
        <title>The genome of the human body louse.</title>
        <authorList>
            <consortium name="The Human Body Louse Genome Consortium"/>
            <person name="Kirkness E."/>
            <person name="Walenz B."/>
            <person name="Hass B."/>
            <person name="Bruggner R."/>
            <person name="Strausberg R."/>
        </authorList>
    </citation>
    <scope>NUCLEOTIDE SEQUENCE</scope>
    <source>
        <strain evidence="11">USDA</strain>
    </source>
</reference>
<feature type="compositionally biased region" description="Polar residues" evidence="7">
    <location>
        <begin position="918"/>
        <end position="935"/>
    </location>
</feature>
<feature type="domain" description="Integrator complex subunit 7 helical bundle" evidence="10">
    <location>
        <begin position="531"/>
        <end position="707"/>
    </location>
</feature>
<dbReference type="PANTHER" id="PTHR13322">
    <property type="entry name" value="C1ORF73 PROTEIN"/>
    <property type="match status" value="1"/>
</dbReference>
<dbReference type="HOGENOM" id="CLU_013157_0_0_1"/>
<dbReference type="InterPro" id="IPR056517">
    <property type="entry name" value="INTS7_HB"/>
</dbReference>
<comment type="subcellular location">
    <subcellularLocation>
        <location evidence="2">Cytoplasm</location>
    </subcellularLocation>
    <subcellularLocation>
        <location evidence="1">Nucleus</location>
    </subcellularLocation>
</comment>
<keyword evidence="6" id="KW-0539">Nucleus</keyword>
<feature type="domain" description="Integrator complex subunit 7 N-terminal" evidence="9">
    <location>
        <begin position="25"/>
        <end position="530"/>
    </location>
</feature>
<dbReference type="STRING" id="121224.E0VNN0"/>
<evidence type="ECO:0000256" key="5">
    <source>
        <dbReference type="ARBA" id="ARBA00022490"/>
    </source>
</evidence>
<evidence type="ECO:0000256" key="1">
    <source>
        <dbReference type="ARBA" id="ARBA00004123"/>
    </source>
</evidence>
<feature type="domain" description="Integrator complex subunit 7 C-terminal" evidence="8">
    <location>
        <begin position="786"/>
        <end position="900"/>
    </location>
</feature>
<evidence type="ECO:0000259" key="9">
    <source>
        <dbReference type="Pfam" id="PF24436"/>
    </source>
</evidence>
<dbReference type="InterPro" id="IPR054519">
    <property type="entry name" value="INTS7_C"/>
</dbReference>
<dbReference type="InterPro" id="IPR056516">
    <property type="entry name" value="INTS7_N"/>
</dbReference>
<proteinExistence type="inferred from homology"/>
<dbReference type="Pfam" id="PF22965">
    <property type="entry name" value="INTS7_C"/>
    <property type="match status" value="1"/>
</dbReference>
<protein>
    <recommendedName>
        <fullName evidence="4">Integrator complex subunit 7</fullName>
    </recommendedName>
</protein>
<dbReference type="InParanoid" id="E0VNN0"/>
<dbReference type="Pfam" id="PF24436">
    <property type="entry name" value="INTS7_N"/>
    <property type="match status" value="1"/>
</dbReference>
<dbReference type="VEuPathDB" id="VectorBase:PHUM338320"/>
<name>E0VNN0_PEDHC</name>
<evidence type="ECO:0000256" key="4">
    <source>
        <dbReference type="ARBA" id="ARBA00015336"/>
    </source>
</evidence>
<dbReference type="PANTHER" id="PTHR13322:SF2">
    <property type="entry name" value="INTEGRATOR COMPLEX SUBUNIT 7"/>
    <property type="match status" value="1"/>
</dbReference>
<reference evidence="12" key="3">
    <citation type="submission" date="2020-05" db="UniProtKB">
        <authorList>
            <consortium name="EnsemblMetazoa"/>
        </authorList>
    </citation>
    <scope>IDENTIFICATION</scope>
    <source>
        <strain evidence="12">USDA</strain>
    </source>
</reference>
<accession>E0VNN0</accession>
<sequence>MYGCKMNSMTDNISVEPEQDANSALTELDKGLRSGKIGEQCEAIVKFPRLFEKYPFPILINSSLLKLADVFRVGNNFLRVWVLRVCQQSEKHLDKIMSVDEFVRRIFSVMHSNDPIARALTLRTLGAVAGIIPERQQVHHGIRRSLDSHDAVEVDAAVYAATQFAAQSKKFAVSMCNKVSEMIQGLATPAHRKLQLIPILQHMHHDISTASMVRVLCTQLLKSYPAQDFIVVTLSALTQLTAATLVDIPQQVKLLVSYLRNDQRWAIKAEALKGLHRLASEGAHFWPQDAIEDIVEVALNTDKNHLLSATLDVLLVLTRTALSCHNHNDSKSSVAKLCKRCYIAEDTVISAKAIQITTSIYCYSYEENLVVDKVDKLVDAIESLFLLVTFDESNPRLYELKACLKCAVRLCKACPELSHQFVKIIATRLFFSDICNSLLCEALGAIGGLQPSALKIILTDIIKKLSSFSELEELTPDQIHTKVLLCTLLFQCQIGSEWNLELKNAVRLACKGCHYWSNYRIARAACRYGHHEISHEIFSVVKDRVSSEHYYFWLTSLEELSKGESFLSSKDDLVTKLSTSLTHCSKALASLRAASTPSQTLTFQAEYVRVRCEFLQCLLQLVHAGRALCTAPPPAIAAAIVASTRDELQRYGHVTQQLRKCVKEFRGCGESYQKLYQSAFDADPESLKNIQIYQQMCFLMSNSVERVCQLNSQEDFVLDFNLEIQFLISCCHEALKLAEPILTNKELKPITHQHINALIQQVKILAETSLFIPRYFFQTLQSTSVKLNISPQPRVVGESVSVQGGSHLAVKVEGVIIHDARPGIFRKAAEIVITLVSQLQARQHSTQIDNKPADISSVVTQTVTPHKDFFTAQFLLAFTVGGQYSLSVEAAIADENGHVWKTGPKVTLAVKSHEDNNNKSTSVQNATRSFTGPRF</sequence>
<dbReference type="OrthoDB" id="1921953at2759"/>
<evidence type="ECO:0000256" key="3">
    <source>
        <dbReference type="ARBA" id="ARBA00008565"/>
    </source>
</evidence>
<dbReference type="GO" id="GO:0032039">
    <property type="term" value="C:integrator complex"/>
    <property type="evidence" value="ECO:0007669"/>
    <property type="project" value="InterPro"/>
</dbReference>
<dbReference type="EnsemblMetazoa" id="PHUM338320-RA">
    <property type="protein sequence ID" value="PHUM338320-PA"/>
    <property type="gene ID" value="PHUM338320"/>
</dbReference>
<comment type="similarity">
    <text evidence="3">Belongs to the Integrator subunit 7 family.</text>
</comment>
<dbReference type="eggNOG" id="KOG1988">
    <property type="taxonomic scope" value="Eukaryota"/>
</dbReference>
<dbReference type="InterPro" id="IPR016024">
    <property type="entry name" value="ARM-type_fold"/>
</dbReference>
<evidence type="ECO:0000313" key="12">
    <source>
        <dbReference type="EnsemblMetazoa" id="PHUM338320-PA"/>
    </source>
</evidence>
<dbReference type="GeneID" id="8231810"/>
<feature type="region of interest" description="Disordered" evidence="7">
    <location>
        <begin position="913"/>
        <end position="935"/>
    </location>
</feature>
<dbReference type="SUPFAM" id="SSF48371">
    <property type="entry name" value="ARM repeat"/>
    <property type="match status" value="1"/>
</dbReference>
<evidence type="ECO:0000256" key="6">
    <source>
        <dbReference type="ARBA" id="ARBA00023242"/>
    </source>
</evidence>
<dbReference type="RefSeq" id="XP_002427724.1">
    <property type="nucleotide sequence ID" value="XM_002427679.1"/>
</dbReference>
<evidence type="ECO:0000259" key="8">
    <source>
        <dbReference type="Pfam" id="PF22965"/>
    </source>
</evidence>
<evidence type="ECO:0000313" key="13">
    <source>
        <dbReference type="Proteomes" id="UP000009046"/>
    </source>
</evidence>
<dbReference type="FunCoup" id="E0VNN0">
    <property type="interactions" value="1266"/>
</dbReference>
<dbReference type="GO" id="GO:0005737">
    <property type="term" value="C:cytoplasm"/>
    <property type="evidence" value="ECO:0007669"/>
    <property type="project" value="UniProtKB-SubCell"/>
</dbReference>
<gene>
    <name evidence="12" type="primary">8231810</name>
    <name evidence="11" type="ORF">Phum_PHUM338320</name>
</gene>